<feature type="domain" description="HTH LytTR-type" evidence="3">
    <location>
        <begin position="143"/>
        <end position="215"/>
    </location>
</feature>
<dbReference type="Pfam" id="PF00072">
    <property type="entry name" value="Response_reg"/>
    <property type="match status" value="1"/>
</dbReference>
<dbReference type="Proteomes" id="UP000249547">
    <property type="component" value="Unassembled WGS sequence"/>
</dbReference>
<sequence length="243" mass="27679">MNPLRCIIVDDEPLPIQLLSEYVGKTPFLHLEKTFSNPLEALAFVNHTPCDLVLLDIQMPELTGIQFLQMLPPQVQVILTTAYADYALQGYDLNVTDYLMKPISFDRFLKAVNKAMQRNQGAVTPAPVKVEPTPIMPEEVDVLFVKTDYKIVKIAVPEIMFIEGKKEYISINTTNGHFLTLQNMKRMEELLPNRKFIRVHKSFIVSIDRIDAIERNRIFIGHAVIPIGDTYRDAFFQLIGSGS</sequence>
<name>A0A327QY32_9BACT</name>
<accession>A0A327QY32</accession>
<evidence type="ECO:0000259" key="2">
    <source>
        <dbReference type="PROSITE" id="PS50110"/>
    </source>
</evidence>
<keyword evidence="5" id="KW-1185">Reference proteome</keyword>
<dbReference type="GO" id="GO:0003677">
    <property type="term" value="F:DNA binding"/>
    <property type="evidence" value="ECO:0007669"/>
    <property type="project" value="InterPro"/>
</dbReference>
<dbReference type="SMART" id="SM00448">
    <property type="entry name" value="REC"/>
    <property type="match status" value="1"/>
</dbReference>
<dbReference type="SMART" id="SM00850">
    <property type="entry name" value="LytTR"/>
    <property type="match status" value="1"/>
</dbReference>
<dbReference type="Gene3D" id="2.40.50.1020">
    <property type="entry name" value="LytTr DNA-binding domain"/>
    <property type="match status" value="1"/>
</dbReference>
<dbReference type="Gene3D" id="3.40.50.2300">
    <property type="match status" value="1"/>
</dbReference>
<reference evidence="4 5" key="1">
    <citation type="submission" date="2018-06" db="EMBL/GenBank/DDBJ databases">
        <title>Genomic Encyclopedia of Archaeal and Bacterial Type Strains, Phase II (KMG-II): from individual species to whole genera.</title>
        <authorList>
            <person name="Goeker M."/>
        </authorList>
    </citation>
    <scope>NUCLEOTIDE SEQUENCE [LARGE SCALE GENOMIC DNA]</scope>
    <source>
        <strain evidence="4 5">DSM 23857</strain>
    </source>
</reference>
<dbReference type="GO" id="GO:0000156">
    <property type="term" value="F:phosphorelay response regulator activity"/>
    <property type="evidence" value="ECO:0007669"/>
    <property type="project" value="InterPro"/>
</dbReference>
<gene>
    <name evidence="4" type="ORF">LX64_01175</name>
</gene>
<evidence type="ECO:0000313" key="4">
    <source>
        <dbReference type="EMBL" id="RAJ08522.1"/>
    </source>
</evidence>
<dbReference type="InterPro" id="IPR007492">
    <property type="entry name" value="LytTR_DNA-bd_dom"/>
</dbReference>
<dbReference type="SUPFAM" id="SSF52172">
    <property type="entry name" value="CheY-like"/>
    <property type="match status" value="1"/>
</dbReference>
<dbReference type="PANTHER" id="PTHR37299">
    <property type="entry name" value="TRANSCRIPTIONAL REGULATOR-RELATED"/>
    <property type="match status" value="1"/>
</dbReference>
<dbReference type="InterPro" id="IPR001789">
    <property type="entry name" value="Sig_transdc_resp-reg_receiver"/>
</dbReference>
<dbReference type="PANTHER" id="PTHR37299:SF1">
    <property type="entry name" value="STAGE 0 SPORULATION PROTEIN A HOMOLOG"/>
    <property type="match status" value="1"/>
</dbReference>
<dbReference type="EMBL" id="QLLL01000002">
    <property type="protein sequence ID" value="RAJ08522.1"/>
    <property type="molecule type" value="Genomic_DNA"/>
</dbReference>
<comment type="caution">
    <text evidence="4">The sequence shown here is derived from an EMBL/GenBank/DDBJ whole genome shotgun (WGS) entry which is preliminary data.</text>
</comment>
<dbReference type="RefSeq" id="WP_111596667.1">
    <property type="nucleotide sequence ID" value="NZ_QLLL01000002.1"/>
</dbReference>
<proteinExistence type="predicted"/>
<dbReference type="AlphaFoldDB" id="A0A327QY32"/>
<dbReference type="PROSITE" id="PS50930">
    <property type="entry name" value="HTH_LYTTR"/>
    <property type="match status" value="1"/>
</dbReference>
<keyword evidence="1" id="KW-0597">Phosphoprotein</keyword>
<evidence type="ECO:0000313" key="5">
    <source>
        <dbReference type="Proteomes" id="UP000249547"/>
    </source>
</evidence>
<organism evidence="4 5">
    <name type="scientific">Chitinophaga skermanii</name>
    <dbReference type="NCBI Taxonomy" id="331697"/>
    <lineage>
        <taxon>Bacteria</taxon>
        <taxon>Pseudomonadati</taxon>
        <taxon>Bacteroidota</taxon>
        <taxon>Chitinophagia</taxon>
        <taxon>Chitinophagales</taxon>
        <taxon>Chitinophagaceae</taxon>
        <taxon>Chitinophaga</taxon>
    </lineage>
</organism>
<dbReference type="PROSITE" id="PS50110">
    <property type="entry name" value="RESPONSE_REGULATORY"/>
    <property type="match status" value="1"/>
</dbReference>
<protein>
    <submittedName>
        <fullName evidence="4">LytTR family two component transcriptional regulator</fullName>
    </submittedName>
</protein>
<evidence type="ECO:0000256" key="1">
    <source>
        <dbReference type="PROSITE-ProRule" id="PRU00169"/>
    </source>
</evidence>
<dbReference type="InterPro" id="IPR046947">
    <property type="entry name" value="LytR-like"/>
</dbReference>
<feature type="domain" description="Response regulatory" evidence="2">
    <location>
        <begin position="5"/>
        <end position="116"/>
    </location>
</feature>
<dbReference type="InterPro" id="IPR011006">
    <property type="entry name" value="CheY-like_superfamily"/>
</dbReference>
<feature type="modified residue" description="4-aspartylphosphate" evidence="1">
    <location>
        <position position="56"/>
    </location>
</feature>
<dbReference type="Pfam" id="PF04397">
    <property type="entry name" value="LytTR"/>
    <property type="match status" value="1"/>
</dbReference>
<evidence type="ECO:0000259" key="3">
    <source>
        <dbReference type="PROSITE" id="PS50930"/>
    </source>
</evidence>
<dbReference type="OrthoDB" id="1646880at2"/>